<keyword evidence="2" id="KW-1185">Reference proteome</keyword>
<reference evidence="1" key="1">
    <citation type="submission" date="2021-05" db="UniProtKB">
        <authorList>
            <consortium name="EnsemblPlants"/>
        </authorList>
    </citation>
    <scope>IDENTIFICATION</scope>
    <source>
        <strain evidence="1">subsp. malaccensis</strain>
    </source>
</reference>
<dbReference type="AlphaFoldDB" id="A0A804IX59"/>
<dbReference type="InParanoid" id="A0A804IX59"/>
<protein>
    <submittedName>
        <fullName evidence="1">Uncharacterized protein</fullName>
    </submittedName>
</protein>
<dbReference type="Gramene" id="Ma04_t34480.1">
    <property type="protein sequence ID" value="Ma04_p34480.1"/>
    <property type="gene ID" value="Ma04_g34480"/>
</dbReference>
<dbReference type="EnsemblPlants" id="Ma04_t34480.1">
    <property type="protein sequence ID" value="Ma04_p34480.1"/>
    <property type="gene ID" value="Ma04_g34480"/>
</dbReference>
<evidence type="ECO:0000313" key="2">
    <source>
        <dbReference type="Proteomes" id="UP000012960"/>
    </source>
</evidence>
<name>A0A804IX59_MUSAM</name>
<sequence length="70" mass="7903">MVSYLIRMWQLQPWDQSRAFQTTTGSGAAHICSAISCALVLQYFPNHQSVIVLGPFYPVGDYDYMQVSDV</sequence>
<proteinExistence type="predicted"/>
<organism evidence="1 2">
    <name type="scientific">Musa acuminata subsp. malaccensis</name>
    <name type="common">Wild banana</name>
    <name type="synonym">Musa malaccensis</name>
    <dbReference type="NCBI Taxonomy" id="214687"/>
    <lineage>
        <taxon>Eukaryota</taxon>
        <taxon>Viridiplantae</taxon>
        <taxon>Streptophyta</taxon>
        <taxon>Embryophyta</taxon>
        <taxon>Tracheophyta</taxon>
        <taxon>Spermatophyta</taxon>
        <taxon>Magnoliopsida</taxon>
        <taxon>Liliopsida</taxon>
        <taxon>Zingiberales</taxon>
        <taxon>Musaceae</taxon>
        <taxon>Musa</taxon>
    </lineage>
</organism>
<dbReference type="Proteomes" id="UP000012960">
    <property type="component" value="Unplaced"/>
</dbReference>
<evidence type="ECO:0000313" key="1">
    <source>
        <dbReference type="EnsemblPlants" id="Ma04_p34480.1"/>
    </source>
</evidence>
<accession>A0A804IX59</accession>